<accession>A0A143BLS8</accession>
<keyword evidence="4" id="KW-1185">Reference proteome</keyword>
<sequence length="235" mass="24290">MKKTLVALLAAVTIPLSAVKADPPPAAPFSVLNPSSPSCQMINDGFSGSYNWAAAPFFSNAAFSSCSGIWGGNDNNSGNPTDDFKSAMIQLGYPAPDYLPNLVQSASALGANGLITGIIPLAGETVIGIHWGGGNENFKTLFGNGNGYGTVFFKFNNLNVSTLLLNESWRGGFSNVAVYKTTVCQPGSQLPECGGGDGQCGAGPCVVVPEPSTYALMAAGLLGLGFVSRRRRKNA</sequence>
<dbReference type="NCBIfam" id="TIGR02595">
    <property type="entry name" value="PEP_CTERM"/>
    <property type="match status" value="1"/>
</dbReference>
<dbReference type="Pfam" id="PF07589">
    <property type="entry name" value="PEP-CTERM"/>
    <property type="match status" value="1"/>
</dbReference>
<feature type="domain" description="Ice-binding protein C-terminal" evidence="2">
    <location>
        <begin position="208"/>
        <end position="230"/>
    </location>
</feature>
<evidence type="ECO:0000313" key="3">
    <source>
        <dbReference type="EMBL" id="AMW05472.1"/>
    </source>
</evidence>
<feature type="chain" id="PRO_5007506864" description="Ice-binding protein C-terminal domain-containing protein" evidence="1">
    <location>
        <begin position="21"/>
        <end position="235"/>
    </location>
</feature>
<reference evidence="3 4" key="1">
    <citation type="journal article" date="2014" name="Proc. Natl. Acad. Sci. U.S.A.">
        <title>Functional type 2 photosynthetic reaction centers found in the rare bacterial phylum Gemmatimonadetes.</title>
        <authorList>
            <person name="Zeng Y."/>
            <person name="Feng F."/>
            <person name="Medova H."/>
            <person name="Dean J."/>
            <person name="Koblizek M."/>
        </authorList>
    </citation>
    <scope>NUCLEOTIDE SEQUENCE [LARGE SCALE GENOMIC DNA]</scope>
    <source>
        <strain evidence="3 4">AP64</strain>
    </source>
</reference>
<dbReference type="EMBL" id="CP011454">
    <property type="protein sequence ID" value="AMW05472.1"/>
    <property type="molecule type" value="Genomic_DNA"/>
</dbReference>
<dbReference type="RefSeq" id="WP_043579529.1">
    <property type="nucleotide sequence ID" value="NZ_CP011454.1"/>
</dbReference>
<proteinExistence type="predicted"/>
<organism evidence="3 4">
    <name type="scientific">Gemmatimonas phototrophica</name>
    <dbReference type="NCBI Taxonomy" id="1379270"/>
    <lineage>
        <taxon>Bacteria</taxon>
        <taxon>Pseudomonadati</taxon>
        <taxon>Gemmatimonadota</taxon>
        <taxon>Gemmatimonadia</taxon>
        <taxon>Gemmatimonadales</taxon>
        <taxon>Gemmatimonadaceae</taxon>
        <taxon>Gemmatimonas</taxon>
    </lineage>
</organism>
<gene>
    <name evidence="3" type="ORF">GEMMAAP_12970</name>
</gene>
<name>A0A143BLS8_9BACT</name>
<protein>
    <recommendedName>
        <fullName evidence="2">Ice-binding protein C-terminal domain-containing protein</fullName>
    </recommendedName>
</protein>
<dbReference type="KEGG" id="gph:GEMMAAP_12970"/>
<dbReference type="Proteomes" id="UP000076404">
    <property type="component" value="Chromosome"/>
</dbReference>
<dbReference type="AlphaFoldDB" id="A0A143BLS8"/>
<feature type="signal peptide" evidence="1">
    <location>
        <begin position="1"/>
        <end position="20"/>
    </location>
</feature>
<evidence type="ECO:0000259" key="2">
    <source>
        <dbReference type="Pfam" id="PF07589"/>
    </source>
</evidence>
<reference evidence="3 4" key="2">
    <citation type="journal article" date="2016" name="Environ. Microbiol. Rep.">
        <title>Metagenomic evidence for the presence of phototrophic Gemmatimonadetes bacteria in diverse environments.</title>
        <authorList>
            <person name="Zeng Y."/>
            <person name="Baumbach J."/>
            <person name="Barbosa E.G."/>
            <person name="Azevedo V."/>
            <person name="Zhang C."/>
            <person name="Koblizek M."/>
        </authorList>
    </citation>
    <scope>NUCLEOTIDE SEQUENCE [LARGE SCALE GENOMIC DNA]</scope>
    <source>
        <strain evidence="3 4">AP64</strain>
    </source>
</reference>
<evidence type="ECO:0000313" key="4">
    <source>
        <dbReference type="Proteomes" id="UP000076404"/>
    </source>
</evidence>
<dbReference type="InterPro" id="IPR013424">
    <property type="entry name" value="Ice-binding_C"/>
</dbReference>
<evidence type="ECO:0000256" key="1">
    <source>
        <dbReference type="SAM" id="SignalP"/>
    </source>
</evidence>
<keyword evidence="1" id="KW-0732">Signal</keyword>